<dbReference type="GO" id="GO:0005829">
    <property type="term" value="C:cytosol"/>
    <property type="evidence" value="ECO:0007669"/>
    <property type="project" value="TreeGrafter"/>
</dbReference>
<feature type="region of interest" description="Disordered" evidence="2">
    <location>
        <begin position="410"/>
        <end position="433"/>
    </location>
</feature>
<dbReference type="PANTHER" id="PTHR21531">
    <property type="entry name" value="LOW-TEMPERATURE VIABILITY PROTEIN LTV1-RELATED"/>
    <property type="match status" value="1"/>
</dbReference>
<feature type="region of interest" description="Disordered" evidence="2">
    <location>
        <begin position="238"/>
        <end position="306"/>
    </location>
</feature>
<dbReference type="GO" id="GO:0042274">
    <property type="term" value="P:ribosomal small subunit biogenesis"/>
    <property type="evidence" value="ECO:0007669"/>
    <property type="project" value="InterPro"/>
</dbReference>
<comment type="caution">
    <text evidence="3">The sequence shown here is derived from an EMBL/GenBank/DDBJ whole genome shotgun (WGS) entry which is preliminary data.</text>
</comment>
<feature type="compositionally biased region" description="Low complexity" evidence="2">
    <location>
        <begin position="44"/>
        <end position="55"/>
    </location>
</feature>
<dbReference type="Proteomes" id="UP000243723">
    <property type="component" value="Unassembled WGS sequence"/>
</dbReference>
<dbReference type="PANTHER" id="PTHR21531:SF0">
    <property type="entry name" value="PROTEIN LTV1 HOMOLOG"/>
    <property type="match status" value="1"/>
</dbReference>
<comment type="similarity">
    <text evidence="1">Belongs to the LTV1 family.</text>
</comment>
<evidence type="ECO:0000256" key="2">
    <source>
        <dbReference type="SAM" id="MobiDB-lite"/>
    </source>
</evidence>
<dbReference type="GO" id="GO:0005634">
    <property type="term" value="C:nucleus"/>
    <property type="evidence" value="ECO:0007669"/>
    <property type="project" value="TreeGrafter"/>
</dbReference>
<dbReference type="OrthoDB" id="5852896at2759"/>
<proteinExistence type="inferred from homology"/>
<sequence length="512" mass="55103">MPRRQFIDRKTATTFSLVHRAQNDPLIHSSDAPQMVLAEKGTTSQSSPHVGGSSSRTKKVKDRGDLEDEFGFSFKANEGQAAEQGVFYDDTAYDYMQHMRDLGSGEGAVTWVEAKTEKAKGGKGKGKMRLEEALAGLEVADDRSEGGVSLAGSRASELVPEGMGGSEFVRKMGYQDMQDVPDAIAGFKPDMDPRLREVLEALEDEAYVDDDEDVFGALTGENAEEVDEDEFEGTFWEDEGKGGVEKFLEGMDAPGGEDDEGWESDDTIKAGETSPRPIPEAVDEPILPPSDPNATPAADPTGGNWLSEYSKFKSTLKKATDAPSESQADRSMLSSLATGRKKKRKGAKTSTTNYSMTSSALARTDAQSLLDDRFDKLMEKYDADGYEDEGLDTIDEDGVSLASGVSGFSKASRASKASNMSKMSGMSGMSRASGISTYSRATDSEAPNLVRSDFDSIMDGFLDGQTSKGGKSRRDIGIAPGRKGKRGANSEGLKELDEIRKGLGPARFKQVV</sequence>
<keyword evidence="4" id="KW-1185">Reference proteome</keyword>
<feature type="compositionally biased region" description="Basic and acidic residues" evidence="2">
    <location>
        <begin position="238"/>
        <end position="249"/>
    </location>
</feature>
<dbReference type="Pfam" id="PF04180">
    <property type="entry name" value="LTV"/>
    <property type="match status" value="1"/>
</dbReference>
<evidence type="ECO:0000313" key="4">
    <source>
        <dbReference type="Proteomes" id="UP000243723"/>
    </source>
</evidence>
<dbReference type="STRING" id="40998.A0A2P8A7V1"/>
<feature type="compositionally biased region" description="Acidic residues" evidence="2">
    <location>
        <begin position="255"/>
        <end position="265"/>
    </location>
</feature>
<dbReference type="AlphaFoldDB" id="A0A2P8A7V1"/>
<feature type="region of interest" description="Disordered" evidence="2">
    <location>
        <begin position="21"/>
        <end position="63"/>
    </location>
</feature>
<dbReference type="GO" id="GO:0000056">
    <property type="term" value="P:ribosomal small subunit export from nucleus"/>
    <property type="evidence" value="ECO:0007669"/>
    <property type="project" value="TreeGrafter"/>
</dbReference>
<name>A0A2P8A7V1_9PEZI</name>
<reference evidence="3 4" key="1">
    <citation type="submission" date="2017-05" db="EMBL/GenBank/DDBJ databases">
        <title>Draft genome sequence of Elsinoe australis.</title>
        <authorList>
            <person name="Cheng Q."/>
        </authorList>
    </citation>
    <scope>NUCLEOTIDE SEQUENCE [LARGE SCALE GENOMIC DNA]</scope>
    <source>
        <strain evidence="3 4">NL1</strain>
    </source>
</reference>
<feature type="region of interest" description="Disordered" evidence="2">
    <location>
        <begin position="461"/>
        <end position="493"/>
    </location>
</feature>
<evidence type="ECO:0000256" key="1">
    <source>
        <dbReference type="ARBA" id="ARBA00009078"/>
    </source>
</evidence>
<organism evidence="3 4">
    <name type="scientific">Elsinoe australis</name>
    <dbReference type="NCBI Taxonomy" id="40998"/>
    <lineage>
        <taxon>Eukaryota</taxon>
        <taxon>Fungi</taxon>
        <taxon>Dikarya</taxon>
        <taxon>Ascomycota</taxon>
        <taxon>Pezizomycotina</taxon>
        <taxon>Dothideomycetes</taxon>
        <taxon>Dothideomycetidae</taxon>
        <taxon>Myriangiales</taxon>
        <taxon>Elsinoaceae</taxon>
        <taxon>Elsinoe</taxon>
    </lineage>
</organism>
<dbReference type="InterPro" id="IPR007307">
    <property type="entry name" value="Ltv1"/>
</dbReference>
<feature type="region of interest" description="Disordered" evidence="2">
    <location>
        <begin position="318"/>
        <end position="361"/>
    </location>
</feature>
<accession>A0A2P8A7V1</accession>
<evidence type="ECO:0000313" key="3">
    <source>
        <dbReference type="EMBL" id="PSK56535.1"/>
    </source>
</evidence>
<dbReference type="GO" id="GO:0030688">
    <property type="term" value="C:preribosome, small subunit precursor"/>
    <property type="evidence" value="ECO:0007669"/>
    <property type="project" value="TreeGrafter"/>
</dbReference>
<feature type="compositionally biased region" description="Polar residues" evidence="2">
    <location>
        <begin position="350"/>
        <end position="361"/>
    </location>
</feature>
<protein>
    <submittedName>
        <fullName evidence="3">Protein LTV1</fullName>
    </submittedName>
</protein>
<gene>
    <name evidence="3" type="ORF">B9Z65_6159</name>
</gene>
<dbReference type="EMBL" id="NHZQ01000060">
    <property type="protein sequence ID" value="PSK56535.1"/>
    <property type="molecule type" value="Genomic_DNA"/>
</dbReference>